<evidence type="ECO:0000256" key="1">
    <source>
        <dbReference type="SAM" id="Phobius"/>
    </source>
</evidence>
<sequence>MKEVTFIRRNIEKWKETEKIVEQAVGLSPDRLADAYTDLTADLAFAQTHFPTSRITIYLNNLASALHNEIYRNKREKWTRIITFWTQEVPQTMYDAHRELLVSFIIFVASALIGVLSAANDPDFVRLILGNGYVDMTLDNIANGEPMAVYNGSDEVPMFLGITLNNVMVSFNCFAMGLLTSFGTGYMLLSNGIMIGAFQTFFYQHGLLWESTLAVWLHGTLEIWAIIVAGAAGLALGNGWLFPGTYSRIESFRRGAKRGLKIVIGTVPVFIMAGFIEGFITRHTELSDMLRLGVILTSLAFIIFYYIYLPNKKKHGITET</sequence>
<dbReference type="RefSeq" id="WP_055278325.1">
    <property type="nucleotide sequence ID" value="NZ_CABIXA010000002.1"/>
</dbReference>
<dbReference type="Pfam" id="PF01944">
    <property type="entry name" value="SpoIIM"/>
    <property type="match status" value="1"/>
</dbReference>
<dbReference type="InterPro" id="IPR002798">
    <property type="entry name" value="SpoIIM-like"/>
</dbReference>
<proteinExistence type="predicted"/>
<feature type="transmembrane region" description="Helical" evidence="1">
    <location>
        <begin position="156"/>
        <end position="179"/>
    </location>
</feature>
<feature type="transmembrane region" description="Helical" evidence="1">
    <location>
        <begin position="292"/>
        <end position="309"/>
    </location>
</feature>
<keyword evidence="1" id="KW-1133">Transmembrane helix</keyword>
<feature type="transmembrane region" description="Helical" evidence="1">
    <location>
        <begin position="100"/>
        <end position="119"/>
    </location>
</feature>
<dbReference type="EMBL" id="CYZH01000002">
    <property type="protein sequence ID" value="CUN51960.1"/>
    <property type="molecule type" value="Genomic_DNA"/>
</dbReference>
<reference evidence="2 3" key="1">
    <citation type="submission" date="2015-09" db="EMBL/GenBank/DDBJ databases">
        <authorList>
            <consortium name="Pathogen Informatics"/>
        </authorList>
    </citation>
    <scope>NUCLEOTIDE SEQUENCE [LARGE SCALE GENOMIC DNA]</scope>
    <source>
        <strain evidence="2 3">2789STDY5608840</strain>
    </source>
</reference>
<keyword evidence="1" id="KW-0812">Transmembrane</keyword>
<keyword evidence="1" id="KW-0472">Membrane</keyword>
<dbReference type="STRING" id="338188.ERS852397_00356"/>
<gene>
    <name evidence="2" type="ORF">ERS852397_00356</name>
</gene>
<feature type="transmembrane region" description="Helical" evidence="1">
    <location>
        <begin position="186"/>
        <end position="203"/>
    </location>
</feature>
<protein>
    <submittedName>
        <fullName evidence="2">Uncharacterized membrane protein</fullName>
    </submittedName>
</protein>
<dbReference type="PANTHER" id="PTHR35337">
    <property type="entry name" value="SLR1478 PROTEIN"/>
    <property type="match status" value="1"/>
</dbReference>
<accession>A0A173XL04</accession>
<feature type="transmembrane region" description="Helical" evidence="1">
    <location>
        <begin position="262"/>
        <end position="280"/>
    </location>
</feature>
<name>A0A173XL04_9BACE</name>
<feature type="transmembrane region" description="Helical" evidence="1">
    <location>
        <begin position="223"/>
        <end position="242"/>
    </location>
</feature>
<evidence type="ECO:0000313" key="2">
    <source>
        <dbReference type="EMBL" id="CUN51960.1"/>
    </source>
</evidence>
<dbReference type="Proteomes" id="UP000095517">
    <property type="component" value="Unassembled WGS sequence"/>
</dbReference>
<dbReference type="PANTHER" id="PTHR35337:SF1">
    <property type="entry name" value="SLR1478 PROTEIN"/>
    <property type="match status" value="1"/>
</dbReference>
<evidence type="ECO:0000313" key="3">
    <source>
        <dbReference type="Proteomes" id="UP000095517"/>
    </source>
</evidence>
<dbReference type="AlphaFoldDB" id="A0A173XL04"/>
<organism evidence="2 3">
    <name type="scientific">Bacteroides finegoldii</name>
    <dbReference type="NCBI Taxonomy" id="338188"/>
    <lineage>
        <taxon>Bacteria</taxon>
        <taxon>Pseudomonadati</taxon>
        <taxon>Bacteroidota</taxon>
        <taxon>Bacteroidia</taxon>
        <taxon>Bacteroidales</taxon>
        <taxon>Bacteroidaceae</taxon>
        <taxon>Bacteroides</taxon>
    </lineage>
</organism>